<dbReference type="RefSeq" id="WP_093258910.1">
    <property type="nucleotide sequence ID" value="NZ_FNKK01000002.1"/>
</dbReference>
<evidence type="ECO:0000313" key="2">
    <source>
        <dbReference type="Proteomes" id="UP000217103"/>
    </source>
</evidence>
<evidence type="ECO:0000313" key="1">
    <source>
        <dbReference type="EMBL" id="SDQ79815.1"/>
    </source>
</evidence>
<dbReference type="Pfam" id="PF11387">
    <property type="entry name" value="DUF2795"/>
    <property type="match status" value="1"/>
</dbReference>
<keyword evidence="2" id="KW-1185">Reference proteome</keyword>
<dbReference type="Proteomes" id="UP000217103">
    <property type="component" value="Unassembled WGS sequence"/>
</dbReference>
<organism evidence="1 2">
    <name type="scientific">Thermostaphylospora chromogena</name>
    <dbReference type="NCBI Taxonomy" id="35622"/>
    <lineage>
        <taxon>Bacteria</taxon>
        <taxon>Bacillati</taxon>
        <taxon>Actinomycetota</taxon>
        <taxon>Actinomycetes</taxon>
        <taxon>Streptosporangiales</taxon>
        <taxon>Thermomonosporaceae</taxon>
        <taxon>Thermostaphylospora</taxon>
    </lineage>
</organism>
<gene>
    <name evidence="1" type="ORF">SAMN04489764_2164</name>
</gene>
<sequence length="69" mass="7407">MAVVDPIRVEDALTRFPYPGRREQLQDHARRTGAGDDVVAALGAIPSGVYRSSAEVMRAVADDSDPDVP</sequence>
<evidence type="ECO:0008006" key="3">
    <source>
        <dbReference type="Google" id="ProtNLM"/>
    </source>
</evidence>
<name>A0A1H1DTK3_9ACTN</name>
<dbReference type="AlphaFoldDB" id="A0A1H1DTK3"/>
<dbReference type="InterPro" id="IPR021527">
    <property type="entry name" value="DUF2795"/>
</dbReference>
<accession>A0A1H1DTK3</accession>
<protein>
    <recommendedName>
        <fullName evidence="3">DUF2795 domain-containing protein</fullName>
    </recommendedName>
</protein>
<dbReference type="EMBL" id="FNKK01000002">
    <property type="protein sequence ID" value="SDQ79815.1"/>
    <property type="molecule type" value="Genomic_DNA"/>
</dbReference>
<proteinExistence type="predicted"/>
<dbReference type="OrthoDB" id="5116616at2"/>
<reference evidence="1 2" key="1">
    <citation type="submission" date="2016-10" db="EMBL/GenBank/DDBJ databases">
        <authorList>
            <person name="de Groot N.N."/>
        </authorList>
    </citation>
    <scope>NUCLEOTIDE SEQUENCE [LARGE SCALE GENOMIC DNA]</scope>
    <source>
        <strain evidence="1 2">DSM 43794</strain>
    </source>
</reference>